<protein>
    <submittedName>
        <fullName evidence="1">Uncharacterized protein</fullName>
    </submittedName>
</protein>
<dbReference type="AlphaFoldDB" id="A0AAF0KF34"/>
<proteinExistence type="predicted"/>
<dbReference type="RefSeq" id="WP_137396074.1">
    <property type="nucleotide sequence ID" value="NZ_CP124734.1"/>
</dbReference>
<name>A0AAF0KF34_9HYPH</name>
<dbReference type="EMBL" id="CP124734">
    <property type="protein sequence ID" value="WHA42626.1"/>
    <property type="molecule type" value="Genomic_DNA"/>
</dbReference>
<dbReference type="Proteomes" id="UP000298664">
    <property type="component" value="Chromosome Linear"/>
</dbReference>
<evidence type="ECO:0000313" key="2">
    <source>
        <dbReference type="Proteomes" id="UP000298664"/>
    </source>
</evidence>
<sequence>MRLLWWRLFDDFQRHACCTNARTKGTCENRLNIRRNTLEASILNGLDKHLMESPLFRNFCEEFTRELNKARIAACASIEAAEIEIRKIDRELDKLLDLILKGSAADRINIRMVTLEQRKKDLATMLETAEAPLPFSIPTWPKSITKKSPRFTSSFTMRISERRRQNDCADWSAASISCRIRRNL</sequence>
<reference evidence="1" key="1">
    <citation type="submission" date="2023-05" db="EMBL/GenBank/DDBJ databases">
        <title>Complete genome sequence of Agrobacterium larrymoorei CFBP5477.</title>
        <authorList>
            <person name="Yen H.-C."/>
            <person name="Chou L."/>
            <person name="Lin Y.-C."/>
            <person name="Lai E.-M."/>
            <person name="Kuo C.-H."/>
        </authorList>
    </citation>
    <scope>NUCLEOTIDE SEQUENCE</scope>
    <source>
        <strain evidence="1">CFBP5477</strain>
    </source>
</reference>
<organism evidence="1 2">
    <name type="scientific">Agrobacterium larrymoorei</name>
    <dbReference type="NCBI Taxonomy" id="160699"/>
    <lineage>
        <taxon>Bacteria</taxon>
        <taxon>Pseudomonadati</taxon>
        <taxon>Pseudomonadota</taxon>
        <taxon>Alphaproteobacteria</taxon>
        <taxon>Hyphomicrobiales</taxon>
        <taxon>Rhizobiaceae</taxon>
        <taxon>Rhizobium/Agrobacterium group</taxon>
        <taxon>Agrobacterium</taxon>
    </lineage>
</organism>
<accession>A0AAF0KF34</accession>
<evidence type="ECO:0000313" key="1">
    <source>
        <dbReference type="EMBL" id="WHA42626.1"/>
    </source>
</evidence>
<gene>
    <name evidence="1" type="ORF">CFBP5477_015200</name>
</gene>